<evidence type="ECO:0000256" key="1">
    <source>
        <dbReference type="SAM" id="Phobius"/>
    </source>
</evidence>
<organism evidence="2 3">
    <name type="scientific">Seiridium unicorne</name>
    <dbReference type="NCBI Taxonomy" id="138068"/>
    <lineage>
        <taxon>Eukaryota</taxon>
        <taxon>Fungi</taxon>
        <taxon>Dikarya</taxon>
        <taxon>Ascomycota</taxon>
        <taxon>Pezizomycotina</taxon>
        <taxon>Sordariomycetes</taxon>
        <taxon>Xylariomycetidae</taxon>
        <taxon>Amphisphaeriales</taxon>
        <taxon>Sporocadaceae</taxon>
        <taxon>Seiridium</taxon>
    </lineage>
</organism>
<gene>
    <name evidence="2" type="ORF">SUNI508_00195</name>
</gene>
<feature type="transmembrane region" description="Helical" evidence="1">
    <location>
        <begin position="275"/>
        <end position="294"/>
    </location>
</feature>
<protein>
    <submittedName>
        <fullName evidence="2">Transmembrane protein</fullName>
    </submittedName>
</protein>
<feature type="transmembrane region" description="Helical" evidence="1">
    <location>
        <begin position="6"/>
        <end position="27"/>
    </location>
</feature>
<keyword evidence="1" id="KW-1133">Transmembrane helix</keyword>
<accession>A0ABR2VIA7</accession>
<keyword evidence="1" id="KW-0472">Membrane</keyword>
<proteinExistence type="predicted"/>
<evidence type="ECO:0000313" key="2">
    <source>
        <dbReference type="EMBL" id="KAK9426668.1"/>
    </source>
</evidence>
<feature type="transmembrane region" description="Helical" evidence="1">
    <location>
        <begin position="250"/>
        <end position="269"/>
    </location>
</feature>
<comment type="caution">
    <text evidence="2">The sequence shown here is derived from an EMBL/GenBank/DDBJ whole genome shotgun (WGS) entry which is preliminary data.</text>
</comment>
<sequence length="362" mass="40597">MPRITISRVLGLVPLIWVCLVGTWFFLPSPVVPPYARDEYVQNHLRHGSTVTTISEYGESFKFSNDPHGRQCNECSGLIINWRLESNRATDSLVLHIGDHSKVNLTEAAIQGPAAGKPDDEKTPYLSDPFGADVYGGGTGHPTILPWFRWTDKVLIDWTMHGWREGLRLRVFSPEPGVVEIWKDIDMWQTYRPGDPVRETEREVGLLASFSHVPSVQFTGIALTRANTANVEISKVQGTLPSRTWSTRSIIAGPLYVPTFALSVIMWSFTFDTVPLTVILAFQMLCIILVFIRLERINLSRIRCPCSERTKRPKERGIWGAAGPISDEESGLLAINSQKPMSMFPHAISKPSRSRAPVFDKV</sequence>
<name>A0ABR2VIA7_9PEZI</name>
<evidence type="ECO:0000313" key="3">
    <source>
        <dbReference type="Proteomes" id="UP001408356"/>
    </source>
</evidence>
<dbReference type="EMBL" id="JARVKF010000001">
    <property type="protein sequence ID" value="KAK9426668.1"/>
    <property type="molecule type" value="Genomic_DNA"/>
</dbReference>
<keyword evidence="3" id="KW-1185">Reference proteome</keyword>
<reference evidence="2 3" key="1">
    <citation type="journal article" date="2024" name="J. Plant Pathol.">
        <title>Sequence and assembly of the genome of Seiridium unicorne, isolate CBS 538.82, causal agent of cypress canker disease.</title>
        <authorList>
            <person name="Scali E."/>
            <person name="Rocca G.D."/>
            <person name="Danti R."/>
            <person name="Garbelotto M."/>
            <person name="Barberini S."/>
            <person name="Baroncelli R."/>
            <person name="Emiliani G."/>
        </authorList>
    </citation>
    <scope>NUCLEOTIDE SEQUENCE [LARGE SCALE GENOMIC DNA]</scope>
    <source>
        <strain evidence="2 3">BM-138-508</strain>
    </source>
</reference>
<keyword evidence="1 2" id="KW-0812">Transmembrane</keyword>
<dbReference type="Proteomes" id="UP001408356">
    <property type="component" value="Unassembled WGS sequence"/>
</dbReference>